<evidence type="ECO:0000313" key="2">
    <source>
        <dbReference type="Proteomes" id="UP000561045"/>
    </source>
</evidence>
<dbReference type="InterPro" id="IPR052354">
    <property type="entry name" value="Cell_Wall_Dynamics_Protein"/>
</dbReference>
<dbReference type="EMBL" id="JACIET010000001">
    <property type="protein sequence ID" value="MBB4011084.1"/>
    <property type="molecule type" value="Genomic_DNA"/>
</dbReference>
<name>A0A840BFW7_9RHOO</name>
<reference evidence="1 2" key="1">
    <citation type="submission" date="2020-08" db="EMBL/GenBank/DDBJ databases">
        <title>Genomic Encyclopedia of Type Strains, Phase IV (KMG-IV): sequencing the most valuable type-strain genomes for metagenomic binning, comparative biology and taxonomic classification.</title>
        <authorList>
            <person name="Goeker M."/>
        </authorList>
    </citation>
    <scope>NUCLEOTIDE SEQUENCE [LARGE SCALE GENOMIC DNA]</scope>
    <source>
        <strain evidence="1 2">DSM 106739</strain>
    </source>
</reference>
<dbReference type="PANTHER" id="PTHR34408:SF1">
    <property type="entry name" value="GLYCOSYL HYDROLASE FAMILY 19 DOMAIN-CONTAINING PROTEIN HI_1415"/>
    <property type="match status" value="1"/>
</dbReference>
<dbReference type="RefSeq" id="WP_183634863.1">
    <property type="nucleotide sequence ID" value="NZ_BAABLE010000011.1"/>
</dbReference>
<proteinExistence type="predicted"/>
<comment type="caution">
    <text evidence="1">The sequence shown here is derived from an EMBL/GenBank/DDBJ whole genome shotgun (WGS) entry which is preliminary data.</text>
</comment>
<organism evidence="1 2">
    <name type="scientific">Niveibacterium umoris</name>
    <dbReference type="NCBI Taxonomy" id="1193620"/>
    <lineage>
        <taxon>Bacteria</taxon>
        <taxon>Pseudomonadati</taxon>
        <taxon>Pseudomonadota</taxon>
        <taxon>Betaproteobacteria</taxon>
        <taxon>Rhodocyclales</taxon>
        <taxon>Rhodocyclaceae</taxon>
        <taxon>Niveibacterium</taxon>
    </lineage>
</organism>
<dbReference type="AlphaFoldDB" id="A0A840BFW7"/>
<dbReference type="Proteomes" id="UP000561045">
    <property type="component" value="Unassembled WGS sequence"/>
</dbReference>
<dbReference type="PANTHER" id="PTHR34408">
    <property type="entry name" value="FAMILY PROTEIN, PUTATIVE-RELATED"/>
    <property type="match status" value="1"/>
</dbReference>
<accession>A0A840BFW7</accession>
<dbReference type="SUPFAM" id="SSF53955">
    <property type="entry name" value="Lysozyme-like"/>
    <property type="match status" value="1"/>
</dbReference>
<dbReference type="Gene3D" id="1.10.530.10">
    <property type="match status" value="1"/>
</dbReference>
<sequence>MLTARQIANIYACKADRAEMWLPHLQAAARLCDVDEDHNRLACFLAQVGHESGRLRYTREIWGPTAQQKRYEYGTPLAKSLGNFRPGDGKRYMGRGLIQVTGRVNYHITTQRMREALKEGVSNANDLPDVPDFEDDPEALERPMWAALSAGLYWKLHKLNLYADKHDFVTLTRRINGGINGLADRQALFATAFSSLLD</sequence>
<dbReference type="InterPro" id="IPR023346">
    <property type="entry name" value="Lysozyme-like_dom_sf"/>
</dbReference>
<keyword evidence="2" id="KW-1185">Reference proteome</keyword>
<protein>
    <submittedName>
        <fullName evidence="1">Putative chitinase</fullName>
    </submittedName>
</protein>
<evidence type="ECO:0000313" key="1">
    <source>
        <dbReference type="EMBL" id="MBB4011084.1"/>
    </source>
</evidence>
<gene>
    <name evidence="1" type="ORF">GGR36_000392</name>
</gene>